<dbReference type="InterPro" id="IPR030999">
    <property type="entry name" value="Thiosulf_SoxX"/>
</dbReference>
<evidence type="ECO:0000256" key="4">
    <source>
        <dbReference type="PROSITE-ProRule" id="PRU00433"/>
    </source>
</evidence>
<organism evidence="7 8">
    <name type="scientific">Rhodosalinus halophilus</name>
    <dbReference type="NCBI Taxonomy" id="2259333"/>
    <lineage>
        <taxon>Bacteria</taxon>
        <taxon>Pseudomonadati</taxon>
        <taxon>Pseudomonadota</taxon>
        <taxon>Alphaproteobacteria</taxon>
        <taxon>Rhodobacterales</taxon>
        <taxon>Paracoccaceae</taxon>
        <taxon>Rhodosalinus</taxon>
    </lineage>
</organism>
<dbReference type="InterPro" id="IPR036909">
    <property type="entry name" value="Cyt_c-like_dom_sf"/>
</dbReference>
<evidence type="ECO:0000256" key="3">
    <source>
        <dbReference type="ARBA" id="ARBA00023004"/>
    </source>
</evidence>
<keyword evidence="3 4" id="KW-0408">Iron</keyword>
<name>A0A365U3W6_9RHOB</name>
<comment type="caution">
    <text evidence="7">The sequence shown here is derived from an EMBL/GenBank/DDBJ whole genome shotgun (WGS) entry which is preliminary data.</text>
</comment>
<dbReference type="Pfam" id="PF00034">
    <property type="entry name" value="Cytochrom_C"/>
    <property type="match status" value="1"/>
</dbReference>
<proteinExistence type="predicted"/>
<dbReference type="Gene3D" id="1.10.760.10">
    <property type="entry name" value="Cytochrome c-like domain"/>
    <property type="match status" value="1"/>
</dbReference>
<feature type="domain" description="Cytochrome c" evidence="6">
    <location>
        <begin position="47"/>
        <end position="159"/>
    </location>
</feature>
<dbReference type="GO" id="GO:0046872">
    <property type="term" value="F:metal ion binding"/>
    <property type="evidence" value="ECO:0007669"/>
    <property type="project" value="UniProtKB-KW"/>
</dbReference>
<dbReference type="PROSITE" id="PS51007">
    <property type="entry name" value="CYTC"/>
    <property type="match status" value="1"/>
</dbReference>
<dbReference type="GO" id="GO:0020037">
    <property type="term" value="F:heme binding"/>
    <property type="evidence" value="ECO:0007669"/>
    <property type="project" value="InterPro"/>
</dbReference>
<dbReference type="NCBIfam" id="TIGR04485">
    <property type="entry name" value="thiosulf_SoxX"/>
    <property type="match status" value="1"/>
</dbReference>
<evidence type="ECO:0000313" key="7">
    <source>
        <dbReference type="EMBL" id="RBI82775.1"/>
    </source>
</evidence>
<feature type="chain" id="PRO_5016983378" evidence="5">
    <location>
        <begin position="22"/>
        <end position="162"/>
    </location>
</feature>
<reference evidence="7 8" key="1">
    <citation type="submission" date="2018-07" db="EMBL/GenBank/DDBJ databases">
        <title>Rhodosalinus sp. strain E84T genomic sequence and assembly.</title>
        <authorList>
            <person name="Liu Z.-W."/>
            <person name="Lu D.-C."/>
        </authorList>
    </citation>
    <scope>NUCLEOTIDE SEQUENCE [LARGE SCALE GENOMIC DNA]</scope>
    <source>
        <strain evidence="7 8">E84</strain>
    </source>
</reference>
<accession>A0A365U3W6</accession>
<keyword evidence="5" id="KW-0732">Signal</keyword>
<feature type="signal peptide" evidence="5">
    <location>
        <begin position="1"/>
        <end position="21"/>
    </location>
</feature>
<keyword evidence="1 4" id="KW-0349">Heme</keyword>
<evidence type="ECO:0000256" key="5">
    <source>
        <dbReference type="SAM" id="SignalP"/>
    </source>
</evidence>
<dbReference type="RefSeq" id="WP_113290853.1">
    <property type="nucleotide sequence ID" value="NZ_QNTQ01000028.1"/>
</dbReference>
<dbReference type="Proteomes" id="UP000253370">
    <property type="component" value="Unassembled WGS sequence"/>
</dbReference>
<evidence type="ECO:0000256" key="1">
    <source>
        <dbReference type="ARBA" id="ARBA00022617"/>
    </source>
</evidence>
<evidence type="ECO:0000256" key="2">
    <source>
        <dbReference type="ARBA" id="ARBA00022723"/>
    </source>
</evidence>
<dbReference type="InterPro" id="IPR009056">
    <property type="entry name" value="Cyt_c-like_dom"/>
</dbReference>
<keyword evidence="2 4" id="KW-0479">Metal-binding</keyword>
<protein>
    <submittedName>
        <fullName evidence="7">Sulfur oxidation c-type cytochrome SoxX</fullName>
    </submittedName>
</protein>
<dbReference type="OrthoDB" id="9793634at2"/>
<dbReference type="GO" id="GO:0009055">
    <property type="term" value="F:electron transfer activity"/>
    <property type="evidence" value="ECO:0007669"/>
    <property type="project" value="InterPro"/>
</dbReference>
<dbReference type="EMBL" id="QNTQ01000028">
    <property type="protein sequence ID" value="RBI82775.1"/>
    <property type="molecule type" value="Genomic_DNA"/>
</dbReference>
<evidence type="ECO:0000313" key="8">
    <source>
        <dbReference type="Proteomes" id="UP000253370"/>
    </source>
</evidence>
<gene>
    <name evidence="7" type="primary">soxX</name>
    <name evidence="7" type="ORF">DRV85_17955</name>
</gene>
<keyword evidence="8" id="KW-1185">Reference proteome</keyword>
<dbReference type="SUPFAM" id="SSF46626">
    <property type="entry name" value="Cytochrome c"/>
    <property type="match status" value="1"/>
</dbReference>
<evidence type="ECO:0000259" key="6">
    <source>
        <dbReference type="PROSITE" id="PS51007"/>
    </source>
</evidence>
<dbReference type="AlphaFoldDB" id="A0A365U3W6"/>
<sequence>MKRTGTMLAGALIAMSAAAQAETVVDPQEVVFGEYGEVTEPLTSTPGDPARGEEIMVTKSAGNCISCHMVSALDYAPFHGEVGPPLDGVADRWGEAELRGILVDAKKTYQGTIMPSYYKTTGYVRPGVAFTSKPAEEPLPPLLSAQDIEDVVAFLSTLHWED</sequence>